<reference evidence="5" key="1">
    <citation type="journal article" date="2018" name="Genome Biol.">
        <title>SKESA: strategic k-mer extension for scrupulous assemblies.</title>
        <authorList>
            <person name="Souvorov A."/>
            <person name="Agarwala R."/>
            <person name="Lipman D.J."/>
        </authorList>
    </citation>
    <scope>NUCLEOTIDE SEQUENCE</scope>
    <source>
        <strain evidence="5">IVB 651/79</strain>
    </source>
</reference>
<feature type="region of interest" description="Disordered" evidence="3">
    <location>
        <begin position="418"/>
        <end position="447"/>
    </location>
</feature>
<organism evidence="5">
    <name type="scientific">Salmonella enterica subsp. enterica serovar Choleraesuis</name>
    <dbReference type="NCBI Taxonomy" id="119912"/>
    <lineage>
        <taxon>Bacteria</taxon>
        <taxon>Pseudomonadati</taxon>
        <taxon>Pseudomonadota</taxon>
        <taxon>Gammaproteobacteria</taxon>
        <taxon>Enterobacterales</taxon>
        <taxon>Enterobacteriaceae</taxon>
        <taxon>Salmonella</taxon>
    </lineage>
</organism>
<dbReference type="AlphaFoldDB" id="A0A736T8D4"/>
<feature type="domain" description="MobA/MobL protein" evidence="4">
    <location>
        <begin position="20"/>
        <end position="214"/>
    </location>
</feature>
<gene>
    <name evidence="5" type="ORF">GNB81_001316</name>
</gene>
<evidence type="ECO:0000256" key="1">
    <source>
        <dbReference type="ARBA" id="ARBA00010873"/>
    </source>
</evidence>
<comment type="caution">
    <text evidence="5">The sequence shown here is derived from an EMBL/GenBank/DDBJ whole genome shotgun (WGS) entry which is preliminary data.</text>
</comment>
<dbReference type="Pfam" id="PF03389">
    <property type="entry name" value="MobA_MobL"/>
    <property type="match status" value="1"/>
</dbReference>
<evidence type="ECO:0000313" key="5">
    <source>
        <dbReference type="EMBL" id="HAE7851145.1"/>
    </source>
</evidence>
<accession>A0A736T8D4</accession>
<dbReference type="Gene3D" id="3.30.930.30">
    <property type="match status" value="1"/>
</dbReference>
<evidence type="ECO:0000256" key="3">
    <source>
        <dbReference type="SAM" id="MobiDB-lite"/>
    </source>
</evidence>
<reference evidence="5" key="2">
    <citation type="submission" date="2018-07" db="EMBL/GenBank/DDBJ databases">
        <authorList>
            <consortium name="NCBI Pathogen Detection Project"/>
        </authorList>
    </citation>
    <scope>NUCLEOTIDE SEQUENCE</scope>
    <source>
        <strain evidence="5">IVB 651/79</strain>
    </source>
</reference>
<feature type="compositionally biased region" description="Basic and acidic residues" evidence="3">
    <location>
        <begin position="434"/>
        <end position="447"/>
    </location>
</feature>
<proteinExistence type="inferred from homology"/>
<dbReference type="EMBL" id="DAATBA010000005">
    <property type="protein sequence ID" value="HAE7851145.1"/>
    <property type="molecule type" value="Genomic_DNA"/>
</dbReference>
<keyword evidence="2" id="KW-0184">Conjugation</keyword>
<evidence type="ECO:0000256" key="2">
    <source>
        <dbReference type="ARBA" id="ARBA00022971"/>
    </source>
</evidence>
<sequence length="447" mass="51764">MAIYSFQCKVVARTKRLNNAVAHAAYINRIDLDNSRDGSKWRYGHSNEDVYKSGVILPDKADEKFSDPSYLWNEVEKKENRSNSRLARSFIIALPNELTPEQNKNLIEDYIKNHMTSKGMIVNYAIHIDDTNNFHAHLMSTTRELDKSGLEFAKKNVIGRTWNDDDFLEGLRKGWADTANTHLAKLDHQVRIDHRTLSAQRDEALEQFEIATTAEAKAEALSRAVSLDRPAIQRIWRSKLDTEEGKALREAQQDRRDLQLIIAEETKRSVLSLPQEIVLNNFTPKKIKSKSKTKTTIEKTRPAPEAVLKTADKGEEIIDLKYSPFGKLILNIQIMYNEHKKKSIGKKLNKRIRKIEKADKIGGGKGGYFARHLDNDYSVQPIPEERKEDEYTKLQKFFDDVNKRGIELNNKKEMMLKAEQEHKKMLSQQPKHKPKEDDQNDRHIKYK</sequence>
<dbReference type="InterPro" id="IPR005053">
    <property type="entry name" value="MobA_MobL"/>
</dbReference>
<protein>
    <recommendedName>
        <fullName evidence="4">MobA/MobL protein domain-containing protein</fullName>
    </recommendedName>
</protein>
<name>A0A736T8D4_SALET</name>
<comment type="similarity">
    <text evidence="1">Belongs to the MobA/MobL family.</text>
</comment>
<evidence type="ECO:0000259" key="4">
    <source>
        <dbReference type="Pfam" id="PF03389"/>
    </source>
</evidence>